<dbReference type="CDD" id="cd00303">
    <property type="entry name" value="retropepsin_like"/>
    <property type="match status" value="1"/>
</dbReference>
<dbReference type="Gene3D" id="3.30.70.270">
    <property type="match status" value="2"/>
</dbReference>
<dbReference type="GO" id="GO:0004519">
    <property type="term" value="F:endonuclease activity"/>
    <property type="evidence" value="ECO:0007669"/>
    <property type="project" value="UniProtKB-KW"/>
</dbReference>
<dbReference type="Pfam" id="PF00078">
    <property type="entry name" value="RVT_1"/>
    <property type="match status" value="1"/>
</dbReference>
<dbReference type="GO" id="GO:0015074">
    <property type="term" value="P:DNA integration"/>
    <property type="evidence" value="ECO:0007669"/>
    <property type="project" value="InterPro"/>
</dbReference>
<evidence type="ECO:0000313" key="8">
    <source>
        <dbReference type="Proteomes" id="UP000245207"/>
    </source>
</evidence>
<evidence type="ECO:0000256" key="2">
    <source>
        <dbReference type="ARBA" id="ARBA00022695"/>
    </source>
</evidence>
<keyword evidence="1" id="KW-0808">Transferase</keyword>
<name>A0A2U1PT39_ARTAN</name>
<protein>
    <submittedName>
        <fullName evidence="7">Reverse transcriptase</fullName>
    </submittedName>
</protein>
<dbReference type="SUPFAM" id="SSF53098">
    <property type="entry name" value="Ribonuclease H-like"/>
    <property type="match status" value="1"/>
</dbReference>
<feature type="compositionally biased region" description="Polar residues" evidence="5">
    <location>
        <begin position="596"/>
        <end position="606"/>
    </location>
</feature>
<dbReference type="InterPro" id="IPR012337">
    <property type="entry name" value="RNaseH-like_sf"/>
</dbReference>
<dbReference type="OrthoDB" id="2013610at2759"/>
<dbReference type="GO" id="GO:0003964">
    <property type="term" value="F:RNA-directed DNA polymerase activity"/>
    <property type="evidence" value="ECO:0007669"/>
    <property type="project" value="UniProtKB-KW"/>
</dbReference>
<dbReference type="InterPro" id="IPR000477">
    <property type="entry name" value="RT_dom"/>
</dbReference>
<dbReference type="STRING" id="35608.A0A2U1PT39"/>
<dbReference type="InterPro" id="IPR036397">
    <property type="entry name" value="RNaseH_sf"/>
</dbReference>
<accession>A0A2U1PT39</accession>
<sequence>MEESKYLKETREEKWIVTTNEVSTVAAEAVHNDKESKATTNPTINTEVDAIVGELTSITARNNPIVGNNQSRKPNSWKPTKLEVPNNLSQKHPMSESAKVGRFSKVGKLSKSESLKFPYSEAYSNGKLGKFQNQSRKTKDKVGILWSLDEFVYAVFRTGYLLVSRQGHTPLHVSAYYKMIELLGQDSVVVIPWLMSNNNTEMMVNTRTTQMSAVPTVESLNEAVTGLTSVLDGITHRLADMQVQQNFFQQELARSRSGEGTSNRVGRQATQSMMQYGRMSKIDFPNHFRATKQDFSVTKSVTTGFTCSITLDKCQTSQDSVVVIPWLMSNNNTEMMVNTRTTQMSAVPTVESLNEAVTGLTSVLDGITHRLADMQVQLNLFQQELARSRSGEGTSNRVGRQDTQSMMQYGRMSKIDFPKFTGEDVKGWVFRCRQFFRIDNVPEEMKVQMAAMHVYDRALTQQEQFIRRGIERFFVAFDDPLVELKNLKQTGSVRSYQDLFEGLLNKVELTEKKAISMLLGGLKEEVFMPIRMFNLTTLADVFCMARLQESTNVVMKSRYTPSTSYSRPASFGNGNRGSGVLPRPNNNQLALPAPTQPVNNGQRNSNMPFRRQLTQRELEEKRAKHQCFYCDQNYSPGHKCSGQLYSLEVIGESVVQDECLDGVLTDENEANEVNEETENVELCHVVFDPGIHGPYISLYALSGVNYFQTMRVKGMVGKQVIHILIDTGSAHNFLDTKAAKRVGCQMISTSPLQVSVANGQKLLSTHECPQFFWNMHVHKFMSDVMILPLGGCDMVLGIQWLTTLDDIKWNFKKLVMEFEYKMKKVFVVPNELPPHRSHDHKIPLMPNTPLINISPYRHPPNQKDAIEMMVKELIDSGVIRNSQSSFSSPIVMVKKKDGTWRMCVDYRQLNKYTVKDKFPIPVIEELINELNGSIVFTKLDLRSGYHQIRMHDDDIGKTAFRTHEGTMSSYKTVEEHCEHLRQVLQVMKDNKLSAKKSKCSIVVPKVQYLGHIISGESVATDPSKVEAMQKWPTPSTVKQLRGFLGLTGYYRRHFKIKTGHFSLKYLLNQKMTTPFQHKWLPKLLGFDYEIAYKKGSDNAVADALSRVNQGGELWEMVVSSITSDMMKKVKASWQSDDNVQKVIQSIQDHSYTGNKLNFDNGILRRKGKVMVGNDVALRTQLISHFHNEAMDGHSGVQKGMKRMVRQMVRECDVCQRQKPNLSAYPGLIQPLPIPNKVWTGISMEFIEKSLNSHGKTFIMVVVDRLSKYAYFMALSHPFTASQVAQVFFDGVYKLHGLPEAIISDRDKFFLSNFWKDLFGTLKVKLKLSTSYHTQTNGQTEVINRCLGCYLRCMCGEKPKEWLQWLPTAEFWYNTNYHIATQTTPYEIMYGQTPPVHMPYIPGDSRAEKVDRTLQAREQAIQMLKFHLRRSQDRMQAQANKHRTDMQFNVGDWVY</sequence>
<dbReference type="Gene3D" id="2.40.70.10">
    <property type="entry name" value="Acid Proteases"/>
    <property type="match status" value="1"/>
</dbReference>
<dbReference type="Gene3D" id="3.10.10.10">
    <property type="entry name" value="HIV Type 1 Reverse Transcriptase, subunit A, domain 1"/>
    <property type="match status" value="1"/>
</dbReference>
<evidence type="ECO:0000313" key="7">
    <source>
        <dbReference type="EMBL" id="PWA88882.1"/>
    </source>
</evidence>
<proteinExistence type="predicted"/>
<dbReference type="Proteomes" id="UP000245207">
    <property type="component" value="Unassembled WGS sequence"/>
</dbReference>
<keyword evidence="3" id="KW-0540">Nuclease</keyword>
<dbReference type="InterPro" id="IPR043128">
    <property type="entry name" value="Rev_trsase/Diguanyl_cyclase"/>
</dbReference>
<dbReference type="SUPFAM" id="SSF56672">
    <property type="entry name" value="DNA/RNA polymerases"/>
    <property type="match status" value="1"/>
</dbReference>
<dbReference type="Pfam" id="PF08284">
    <property type="entry name" value="RVP_2"/>
    <property type="match status" value="1"/>
</dbReference>
<dbReference type="SUPFAM" id="SSF50630">
    <property type="entry name" value="Acid proteases"/>
    <property type="match status" value="1"/>
</dbReference>
<dbReference type="InterPro" id="IPR043502">
    <property type="entry name" value="DNA/RNA_pol_sf"/>
</dbReference>
<keyword evidence="4" id="KW-0378">Hydrolase</keyword>
<keyword evidence="4" id="KW-0255">Endonuclease</keyword>
<feature type="region of interest" description="Disordered" evidence="5">
    <location>
        <begin position="561"/>
        <end position="606"/>
    </location>
</feature>
<dbReference type="InterPro" id="IPR021109">
    <property type="entry name" value="Peptidase_aspartic_dom_sf"/>
</dbReference>
<gene>
    <name evidence="7" type="ORF">CTI12_AA057540</name>
</gene>
<evidence type="ECO:0000256" key="3">
    <source>
        <dbReference type="ARBA" id="ARBA00022722"/>
    </source>
</evidence>
<dbReference type="PANTHER" id="PTHR37984">
    <property type="entry name" value="PROTEIN CBG26694"/>
    <property type="match status" value="1"/>
</dbReference>
<reference evidence="7 8" key="1">
    <citation type="journal article" date="2018" name="Mol. Plant">
        <title>The genome of Artemisia annua provides insight into the evolution of Asteraceae family and artemisinin biosynthesis.</title>
        <authorList>
            <person name="Shen Q."/>
            <person name="Zhang L."/>
            <person name="Liao Z."/>
            <person name="Wang S."/>
            <person name="Yan T."/>
            <person name="Shi P."/>
            <person name="Liu M."/>
            <person name="Fu X."/>
            <person name="Pan Q."/>
            <person name="Wang Y."/>
            <person name="Lv Z."/>
            <person name="Lu X."/>
            <person name="Zhang F."/>
            <person name="Jiang W."/>
            <person name="Ma Y."/>
            <person name="Chen M."/>
            <person name="Hao X."/>
            <person name="Li L."/>
            <person name="Tang Y."/>
            <person name="Lv G."/>
            <person name="Zhou Y."/>
            <person name="Sun X."/>
            <person name="Brodelius P.E."/>
            <person name="Rose J.K.C."/>
            <person name="Tang K."/>
        </authorList>
    </citation>
    <scope>NUCLEOTIDE SEQUENCE [LARGE SCALE GENOMIC DNA]</scope>
    <source>
        <strain evidence="8">cv. Huhao1</strain>
        <tissue evidence="7">Leaf</tissue>
    </source>
</reference>
<comment type="caution">
    <text evidence="7">The sequence shown here is derived from an EMBL/GenBank/DDBJ whole genome shotgun (WGS) entry which is preliminary data.</text>
</comment>
<keyword evidence="7" id="KW-0695">RNA-directed DNA polymerase</keyword>
<dbReference type="CDD" id="cd01647">
    <property type="entry name" value="RT_LTR"/>
    <property type="match status" value="1"/>
</dbReference>
<organism evidence="7 8">
    <name type="scientific">Artemisia annua</name>
    <name type="common">Sweet wormwood</name>
    <dbReference type="NCBI Taxonomy" id="35608"/>
    <lineage>
        <taxon>Eukaryota</taxon>
        <taxon>Viridiplantae</taxon>
        <taxon>Streptophyta</taxon>
        <taxon>Embryophyta</taxon>
        <taxon>Tracheophyta</taxon>
        <taxon>Spermatophyta</taxon>
        <taxon>Magnoliopsida</taxon>
        <taxon>eudicotyledons</taxon>
        <taxon>Gunneridae</taxon>
        <taxon>Pentapetalae</taxon>
        <taxon>asterids</taxon>
        <taxon>campanulids</taxon>
        <taxon>Asterales</taxon>
        <taxon>Asteraceae</taxon>
        <taxon>Asteroideae</taxon>
        <taxon>Anthemideae</taxon>
        <taxon>Artemisiinae</taxon>
        <taxon>Artemisia</taxon>
    </lineage>
</organism>
<dbReference type="Gene3D" id="3.30.420.10">
    <property type="entry name" value="Ribonuclease H-like superfamily/Ribonuclease H"/>
    <property type="match status" value="1"/>
</dbReference>
<keyword evidence="8" id="KW-1185">Reference proteome</keyword>
<dbReference type="EMBL" id="PKPP01000770">
    <property type="protein sequence ID" value="PWA88882.1"/>
    <property type="molecule type" value="Genomic_DNA"/>
</dbReference>
<evidence type="ECO:0000259" key="6">
    <source>
        <dbReference type="PROSITE" id="PS50994"/>
    </source>
</evidence>
<dbReference type="PANTHER" id="PTHR37984:SF5">
    <property type="entry name" value="PROTEIN NYNRIN-LIKE"/>
    <property type="match status" value="1"/>
</dbReference>
<feature type="domain" description="Integrase catalytic" evidence="6">
    <location>
        <begin position="1228"/>
        <end position="1392"/>
    </location>
</feature>
<dbReference type="InterPro" id="IPR001584">
    <property type="entry name" value="Integrase_cat-core"/>
</dbReference>
<evidence type="ECO:0000256" key="4">
    <source>
        <dbReference type="ARBA" id="ARBA00022759"/>
    </source>
</evidence>
<evidence type="ECO:0000256" key="5">
    <source>
        <dbReference type="SAM" id="MobiDB-lite"/>
    </source>
</evidence>
<evidence type="ECO:0000256" key="1">
    <source>
        <dbReference type="ARBA" id="ARBA00022679"/>
    </source>
</evidence>
<dbReference type="InterPro" id="IPR050951">
    <property type="entry name" value="Retrovirus_Pol_polyprotein"/>
</dbReference>
<keyword evidence="2" id="KW-0548">Nucleotidyltransferase</keyword>
<dbReference type="PROSITE" id="PS50994">
    <property type="entry name" value="INTEGRASE"/>
    <property type="match status" value="1"/>
</dbReference>
<dbReference type="GO" id="GO:0003676">
    <property type="term" value="F:nucleic acid binding"/>
    <property type="evidence" value="ECO:0007669"/>
    <property type="project" value="InterPro"/>
</dbReference>